<feature type="region of interest" description="Disordered" evidence="1">
    <location>
        <begin position="119"/>
        <end position="138"/>
    </location>
</feature>
<organism evidence="2 3">
    <name type="scientific">Ditylenchus dipsaci</name>
    <dbReference type="NCBI Taxonomy" id="166011"/>
    <lineage>
        <taxon>Eukaryota</taxon>
        <taxon>Metazoa</taxon>
        <taxon>Ecdysozoa</taxon>
        <taxon>Nematoda</taxon>
        <taxon>Chromadorea</taxon>
        <taxon>Rhabditida</taxon>
        <taxon>Tylenchina</taxon>
        <taxon>Tylenchomorpha</taxon>
        <taxon>Sphaerularioidea</taxon>
        <taxon>Anguinidae</taxon>
        <taxon>Anguininae</taxon>
        <taxon>Ditylenchus</taxon>
    </lineage>
</organism>
<dbReference type="WBParaSite" id="jg20869">
    <property type="protein sequence ID" value="jg20869"/>
    <property type="gene ID" value="jg20869"/>
</dbReference>
<name>A0A915DMA0_9BILA</name>
<feature type="compositionally biased region" description="Basic and acidic residues" evidence="1">
    <location>
        <begin position="125"/>
        <end position="136"/>
    </location>
</feature>
<reference evidence="3" key="1">
    <citation type="submission" date="2022-11" db="UniProtKB">
        <authorList>
            <consortium name="WormBaseParasite"/>
        </authorList>
    </citation>
    <scope>IDENTIFICATION</scope>
</reference>
<feature type="region of interest" description="Disordered" evidence="1">
    <location>
        <begin position="144"/>
        <end position="164"/>
    </location>
</feature>
<proteinExistence type="predicted"/>
<evidence type="ECO:0000313" key="3">
    <source>
        <dbReference type="WBParaSite" id="jg20869"/>
    </source>
</evidence>
<keyword evidence="2" id="KW-1185">Reference proteome</keyword>
<dbReference type="Proteomes" id="UP000887574">
    <property type="component" value="Unplaced"/>
</dbReference>
<dbReference type="AlphaFoldDB" id="A0A915DMA0"/>
<accession>A0A915DMA0</accession>
<sequence length="164" mass="18287">MWGEENSNSAEKSLLILGRLDCPSHNHGKDQQQWDVVATNQLEVCLQGPVLTEQEWVLTSSKGNGTHNSSSFRTTRQEHGLPLVRWLGIKCHLEEVNRPVPGTYLSNSNSGILHPTRQVALRRPSQKEHAIAEKRRPPSLAAAAAAAEMDHLDSSRWTATIRQQ</sequence>
<feature type="compositionally biased region" description="Polar residues" evidence="1">
    <location>
        <begin position="155"/>
        <end position="164"/>
    </location>
</feature>
<evidence type="ECO:0000313" key="2">
    <source>
        <dbReference type="Proteomes" id="UP000887574"/>
    </source>
</evidence>
<protein>
    <submittedName>
        <fullName evidence="3">Uncharacterized protein</fullName>
    </submittedName>
</protein>
<evidence type="ECO:0000256" key="1">
    <source>
        <dbReference type="SAM" id="MobiDB-lite"/>
    </source>
</evidence>